<dbReference type="PANTHER" id="PTHR43031">
    <property type="entry name" value="FAD-DEPENDENT OXIDOREDUCTASE"/>
    <property type="match status" value="1"/>
</dbReference>
<dbReference type="SUPFAM" id="SSF52821">
    <property type="entry name" value="Rhodanese/Cell cycle control phosphatase"/>
    <property type="match status" value="1"/>
</dbReference>
<dbReference type="Proteomes" id="UP000227088">
    <property type="component" value="Unassembled WGS sequence"/>
</dbReference>
<feature type="domain" description="Rhodanese" evidence="1">
    <location>
        <begin position="31"/>
        <end position="120"/>
    </location>
</feature>
<evidence type="ECO:0000313" key="3">
    <source>
        <dbReference type="Proteomes" id="UP000227088"/>
    </source>
</evidence>
<evidence type="ECO:0000313" key="2">
    <source>
        <dbReference type="EMBL" id="OUS37380.1"/>
    </source>
</evidence>
<organism evidence="2 3">
    <name type="scientific">Oleispira antarctica</name>
    <dbReference type="NCBI Taxonomy" id="188908"/>
    <lineage>
        <taxon>Bacteria</taxon>
        <taxon>Pseudomonadati</taxon>
        <taxon>Pseudomonadota</taxon>
        <taxon>Gammaproteobacteria</taxon>
        <taxon>Oceanospirillales</taxon>
        <taxon>Oceanospirillaceae</taxon>
        <taxon>Oleispira</taxon>
    </lineage>
</organism>
<gene>
    <name evidence="2" type="ORF">A9R00_11060</name>
</gene>
<dbReference type="InterPro" id="IPR050229">
    <property type="entry name" value="GlpE_sulfurtransferase"/>
</dbReference>
<dbReference type="AlphaFoldDB" id="A0A1Y5HK69"/>
<evidence type="ECO:0000259" key="1">
    <source>
        <dbReference type="PROSITE" id="PS50206"/>
    </source>
</evidence>
<dbReference type="Gene3D" id="3.40.250.10">
    <property type="entry name" value="Rhodanese-like domain"/>
    <property type="match status" value="1"/>
</dbReference>
<dbReference type="PROSITE" id="PS50206">
    <property type="entry name" value="RHODANESE_3"/>
    <property type="match status" value="1"/>
</dbReference>
<protein>
    <submittedName>
        <fullName evidence="2">Sulfurtransferase</fullName>
    </submittedName>
</protein>
<reference evidence="3" key="1">
    <citation type="journal article" date="2017" name="Proc. Natl. Acad. Sci. U.S.A.">
        <title>Simulation of Deepwater Horizon oil plume reveals substrate specialization within a complex community of hydrocarbon degraders.</title>
        <authorList>
            <person name="Hu P."/>
            <person name="Dubinsky E.A."/>
            <person name="Probst A.J."/>
            <person name="Wang J."/>
            <person name="Sieber C.M.K."/>
            <person name="Tom L.M."/>
            <person name="Gardinali P."/>
            <person name="Banfield J.F."/>
            <person name="Atlas R.M."/>
            <person name="Andersen G.L."/>
        </authorList>
    </citation>
    <scope>NUCLEOTIDE SEQUENCE [LARGE SCALE GENOMIC DNA]</scope>
</reference>
<proteinExistence type="predicted"/>
<accession>A0A1Y5HK69</accession>
<sequence>MNDKILTREDMLAAARSQITLVDAARAEQLIAEQALILDVREPAEYQQGHLPKAINVPRGVLEFKVGSHPQLQDSQQAILIYCKNGGRSTLAAATLKQMGFSQVEMLVAGFDGWTGPVHKIEVDPSVY</sequence>
<name>A0A1Y5HK69_OLEAN</name>
<keyword evidence="2" id="KW-0808">Transferase</keyword>
<comment type="caution">
    <text evidence="2">The sequence shown here is derived from an EMBL/GenBank/DDBJ whole genome shotgun (WGS) entry which is preliminary data.</text>
</comment>
<dbReference type="PANTHER" id="PTHR43031:SF1">
    <property type="entry name" value="PYRIDINE NUCLEOTIDE-DISULPHIDE OXIDOREDUCTASE"/>
    <property type="match status" value="1"/>
</dbReference>
<dbReference type="GO" id="GO:0016740">
    <property type="term" value="F:transferase activity"/>
    <property type="evidence" value="ECO:0007669"/>
    <property type="project" value="UniProtKB-KW"/>
</dbReference>
<dbReference type="SMART" id="SM00450">
    <property type="entry name" value="RHOD"/>
    <property type="match status" value="1"/>
</dbReference>
<dbReference type="InterPro" id="IPR036873">
    <property type="entry name" value="Rhodanese-like_dom_sf"/>
</dbReference>
<dbReference type="CDD" id="cd00158">
    <property type="entry name" value="RHOD"/>
    <property type="match status" value="1"/>
</dbReference>
<dbReference type="Pfam" id="PF00581">
    <property type="entry name" value="Rhodanese"/>
    <property type="match status" value="1"/>
</dbReference>
<dbReference type="EMBL" id="MABE01000634">
    <property type="protein sequence ID" value="OUS37380.1"/>
    <property type="molecule type" value="Genomic_DNA"/>
</dbReference>
<dbReference type="InterPro" id="IPR001763">
    <property type="entry name" value="Rhodanese-like_dom"/>
</dbReference>